<name>B4VMF9_9CYAN</name>
<dbReference type="OrthoDB" id="518124at2"/>
<reference evidence="1 2" key="1">
    <citation type="submission" date="2008-07" db="EMBL/GenBank/DDBJ databases">
        <authorList>
            <person name="Tandeau de Marsac N."/>
            <person name="Ferriera S."/>
            <person name="Johnson J."/>
            <person name="Kravitz S."/>
            <person name="Beeson K."/>
            <person name="Sutton G."/>
            <person name="Rogers Y.-H."/>
            <person name="Friedman R."/>
            <person name="Frazier M."/>
            <person name="Venter J.C."/>
        </authorList>
    </citation>
    <scope>NUCLEOTIDE SEQUENCE [LARGE SCALE GENOMIC DNA]</scope>
    <source>
        <strain evidence="1 2">PCC 7420</strain>
    </source>
</reference>
<dbReference type="RefSeq" id="WP_006099638.1">
    <property type="nucleotide sequence ID" value="NZ_DS989845.1"/>
</dbReference>
<dbReference type="AlphaFoldDB" id="B4VMF9"/>
<gene>
    <name evidence="1" type="ORF">MC7420_1683</name>
</gene>
<sequence>MSYSDFTLENLENDFNLIIQERVELFDSVQPVPPSPLLSETLEENIPLALEINTEKARSEMIITPILIEVRRKYNRQISLFSGTDFNIDKDRGLNGRCDFILSHSPKQLEVTAPVVTLVEAKNDNIKSGIPQCIAEMLAAQIFNEHKNNEIGCIYGVITTGSIWKFIKLVKTTVSIERGEHYLNNLDAILGIFSQIIQTTRPLSLPLEL</sequence>
<evidence type="ECO:0008006" key="3">
    <source>
        <dbReference type="Google" id="ProtNLM"/>
    </source>
</evidence>
<evidence type="ECO:0000313" key="2">
    <source>
        <dbReference type="Proteomes" id="UP000003835"/>
    </source>
</evidence>
<dbReference type="EMBL" id="DS989845">
    <property type="protein sequence ID" value="EDX76680.1"/>
    <property type="molecule type" value="Genomic_DNA"/>
</dbReference>
<dbReference type="HOGENOM" id="CLU_084165_1_0_3"/>
<accession>B4VMF9</accession>
<organism evidence="1 2">
    <name type="scientific">Coleofasciculus chthonoplastes PCC 7420</name>
    <dbReference type="NCBI Taxonomy" id="118168"/>
    <lineage>
        <taxon>Bacteria</taxon>
        <taxon>Bacillati</taxon>
        <taxon>Cyanobacteriota</taxon>
        <taxon>Cyanophyceae</taxon>
        <taxon>Coleofasciculales</taxon>
        <taxon>Coleofasciculaceae</taxon>
        <taxon>Coleofasciculus</taxon>
    </lineage>
</organism>
<dbReference type="Proteomes" id="UP000003835">
    <property type="component" value="Unassembled WGS sequence"/>
</dbReference>
<keyword evidence="2" id="KW-1185">Reference proteome</keyword>
<dbReference type="eggNOG" id="ENOG502ZW30">
    <property type="taxonomic scope" value="Bacteria"/>
</dbReference>
<proteinExistence type="predicted"/>
<evidence type="ECO:0000313" key="1">
    <source>
        <dbReference type="EMBL" id="EDX76680.1"/>
    </source>
</evidence>
<protein>
    <recommendedName>
        <fullName evidence="3">Type I restriction enzyme R protein N terminal domain protein</fullName>
    </recommendedName>
</protein>